<proteinExistence type="predicted"/>
<comment type="caution">
    <text evidence="2">The sequence shown here is derived from an EMBL/GenBank/DDBJ whole genome shotgun (WGS) entry which is preliminary data.</text>
</comment>
<feature type="compositionally biased region" description="Low complexity" evidence="1">
    <location>
        <begin position="151"/>
        <end position="168"/>
    </location>
</feature>
<reference evidence="2 3" key="1">
    <citation type="submission" date="2019-08" db="EMBL/GenBank/DDBJ databases">
        <title>In-depth cultivation of the pig gut microbiome towards novel bacterial diversity and tailored functional studies.</title>
        <authorList>
            <person name="Wylensek D."/>
            <person name="Hitch T.C.A."/>
            <person name="Clavel T."/>
        </authorList>
    </citation>
    <scope>NUCLEOTIDE SEQUENCE [LARGE SCALE GENOMIC DNA]</scope>
    <source>
        <strain evidence="2 3">Med78-601-WT-4W-RMD-3</strain>
    </source>
</reference>
<evidence type="ECO:0000256" key="1">
    <source>
        <dbReference type="SAM" id="MobiDB-lite"/>
    </source>
</evidence>
<evidence type="ECO:0000313" key="2">
    <source>
        <dbReference type="EMBL" id="MSS43132.1"/>
    </source>
</evidence>
<dbReference type="EMBL" id="VULR01000005">
    <property type="protein sequence ID" value="MSS43132.1"/>
    <property type="molecule type" value="Genomic_DNA"/>
</dbReference>
<evidence type="ECO:0000313" key="3">
    <source>
        <dbReference type="Proteomes" id="UP000462760"/>
    </source>
</evidence>
<sequence length="306" mass="36383">MSKLFDIHPLVVDKDIATTLGLNEAIILQQVHYWIEINKKHKRNCHKGRYWTYNTIEEWQEEFPFWSTSTVKRIFKRLRDRKIIIVDNFNTYQMDRTLWYTIDYEELEKIMEKSLDSKEDQNNTMKGSKEIVEDNQNDTMEESKKNPAIPETSTEITTEISNQSISQSIDKDENIKKERQIDRQTRPQQKKTNLDYETIIKRCELYAIDEKYRDAVAHAIKLLLLDIEKSKWIKIGYNYIPAGTVKKDINKLNFLTIEHAVNKFKEASKSIEIRNPIAYLKVCIYNSINEMAVDIDSKLRYERLID</sequence>
<dbReference type="OrthoDB" id="9803733at2"/>
<organism evidence="2 3">
    <name type="scientific">Anaerosalibacter bizertensis</name>
    <dbReference type="NCBI Taxonomy" id="932217"/>
    <lineage>
        <taxon>Bacteria</taxon>
        <taxon>Bacillati</taxon>
        <taxon>Bacillota</taxon>
        <taxon>Tissierellia</taxon>
        <taxon>Tissierellales</taxon>
        <taxon>Sporanaerobacteraceae</taxon>
        <taxon>Anaerosalibacter</taxon>
    </lineage>
</organism>
<name>A0A844FGQ2_9FIRM</name>
<accession>A0A844FGQ2</accession>
<feature type="compositionally biased region" description="Basic and acidic residues" evidence="1">
    <location>
        <begin position="116"/>
        <end position="132"/>
    </location>
</feature>
<feature type="compositionally biased region" description="Basic and acidic residues" evidence="1">
    <location>
        <begin position="169"/>
        <end position="185"/>
    </location>
</feature>
<feature type="region of interest" description="Disordered" evidence="1">
    <location>
        <begin position="116"/>
        <end position="189"/>
    </location>
</feature>
<gene>
    <name evidence="2" type="ORF">FYJ27_05210</name>
</gene>
<dbReference type="RefSeq" id="WP_154483806.1">
    <property type="nucleotide sequence ID" value="NZ_VULR01000005.1"/>
</dbReference>
<dbReference type="AlphaFoldDB" id="A0A844FGQ2"/>
<protein>
    <submittedName>
        <fullName evidence="2">Uncharacterized protein</fullName>
    </submittedName>
</protein>
<dbReference type="Proteomes" id="UP000462760">
    <property type="component" value="Unassembled WGS sequence"/>
</dbReference>